<evidence type="ECO:0000313" key="5">
    <source>
        <dbReference type="Proteomes" id="UP000237144"/>
    </source>
</evidence>
<accession>A0A2S5BCI9</accession>
<sequence length="1215" mass="134094">MSKWTSERMAFPQKPTGRLRKMASVARPDVAWQLQGRESFFADVPGVDARSRLEDSETLSVDLDPGSANIASDSEGDEDSHRPVHARAPPIFPVRGPGSPRLSETFERIVPALTVNEELYEAASRRSAELSPEEAQCLLRSLVAQELEAEYAVVHSADPEDATHSDDMPVLTYILRHFLLTLPILRDEVDDQDRSTFWLDGLQPILQTLYESDLSRAVDRLGSEPTRHAPLAGTVERFVSSGLKVRPGAIVDTPVPASLPPMPAFPPTRVEAMSRAKTEATNTEVRQIAVLDVPAKRLGAAAGGTRKKVPFWKRALGFGKSTTADEPARPSARDVPRLTARAPRTGMRDAGGTALVEADALLAALSASPESHEPVPISRAPTLPRIDLVGPLQPYDVGLSELSEPSAPRLRDSVLSTDTYLTAPDLDPSLQTTTPRGPWTSPSEPHPTSPRSEQAANGFESRPAEPPFPITDLAPAGPRDSPVDLHVGPSFSTVRWGGFEVDVVGVRKHLLSHSYMLRIRRPGRLDDYVLRSEAAMQRFARKLAMAYPLSHLPPFPTHHPSGDTFVQPPVFSFESENSSELWRRTSAQSFRSLGNPAGPHLAGRNALRSASSSGPLASGSRFTQSLRAQSTISLGRPTRSRASSFTTRAPSEPSGDLRTLRSYALTAGTSGSGGPNALQTAPSLDGRRRVVRAWIRDVLSTRTIRQDLQMLAFLFDKPTHPRDRDVLDILQREAVDSARRQARLEDAYRSLERFEGARQQSTELQRDVVFGEGLDDLSETLRTTAVLRELPPRFRGPLQILLLHAASWLFDTLVEGPGSRARFDRVKQSHAEIPWSRIQAALRVSKTTKMMRVLEDLLLGTGRSRSSSLLEKLLTICLADDPKPIASSLNDLRARIGSSVMTAKLEQFVYESRQKKAVIRRYSVEYGIELVLCIVRGSDLPRLRQFELDRIASAQQAYRRWTRTHSSPPARDTVRDPDVRLVIDLQDYLALVSKERDAAIIRTLLGQEDFASAIEVALQPFLQLLKRLHASSDLGALVSRLEAFLGRLVIVVGALRERVQDPDKSVRAIARVLEEHEQAIYAFLHDLHLRDDLIDELLQWAWTCAVFVRRGLARPIDLNALLPPAGSADRAALLAELEQLVSYANAKRAAAYEATARQFGGEVDADDPVVVDGDGRGKPQVEPMTRGSKAKKPILKELPRYGRAFREQLKDIFAV</sequence>
<dbReference type="EMBL" id="PJQD01000023">
    <property type="protein sequence ID" value="POY74490.1"/>
    <property type="molecule type" value="Genomic_DNA"/>
</dbReference>
<dbReference type="AlphaFoldDB" id="A0A2S5BCI9"/>
<dbReference type="Proteomes" id="UP000237144">
    <property type="component" value="Unassembled WGS sequence"/>
</dbReference>
<keyword evidence="5" id="KW-1185">Reference proteome</keyword>
<evidence type="ECO:0000313" key="4">
    <source>
        <dbReference type="EMBL" id="POY74490.1"/>
    </source>
</evidence>
<evidence type="ECO:0000256" key="1">
    <source>
        <dbReference type="SAM" id="MobiDB-lite"/>
    </source>
</evidence>
<protein>
    <recommendedName>
        <fullName evidence="6">PX domain-containing protein</fullName>
    </recommendedName>
</protein>
<dbReference type="InterPro" id="IPR047168">
    <property type="entry name" value="LEC1-like"/>
</dbReference>
<feature type="domain" description="PX" evidence="2">
    <location>
        <begin position="773"/>
        <end position="1109"/>
    </location>
</feature>
<dbReference type="GO" id="GO:0035091">
    <property type="term" value="F:phosphatidylinositol binding"/>
    <property type="evidence" value="ECO:0007669"/>
    <property type="project" value="TreeGrafter"/>
</dbReference>
<feature type="compositionally biased region" description="Polar residues" evidence="1">
    <location>
        <begin position="429"/>
        <end position="443"/>
    </location>
</feature>
<dbReference type="Pfam" id="PF12825">
    <property type="entry name" value="DUF3818"/>
    <property type="match status" value="1"/>
</dbReference>
<evidence type="ECO:0000259" key="2">
    <source>
        <dbReference type="Pfam" id="PF12825"/>
    </source>
</evidence>
<feature type="region of interest" description="Disordered" evidence="1">
    <location>
        <begin position="51"/>
        <end position="99"/>
    </location>
</feature>
<proteinExistence type="predicted"/>
<feature type="region of interest" description="Disordered" evidence="1">
    <location>
        <begin position="420"/>
        <end position="484"/>
    </location>
</feature>
<dbReference type="PANTHER" id="PTHR47185:SF1">
    <property type="entry name" value="PX DOMAIN-CONTAINING PROTEIN YPR097W"/>
    <property type="match status" value="1"/>
</dbReference>
<comment type="caution">
    <text evidence="4">The sequence shown here is derived from an EMBL/GenBank/DDBJ whole genome shotgun (WGS) entry which is preliminary data.</text>
</comment>
<feature type="compositionally biased region" description="Low complexity" evidence="1">
    <location>
        <begin position="607"/>
        <end position="621"/>
    </location>
</feature>
<dbReference type="STRING" id="741276.A0A2S5BCI9"/>
<feature type="region of interest" description="Disordered" evidence="1">
    <location>
        <begin position="1"/>
        <end position="22"/>
    </location>
</feature>
<evidence type="ECO:0000259" key="3">
    <source>
        <dbReference type="Pfam" id="PF12828"/>
    </source>
</evidence>
<feature type="domain" description="PX-associated" evidence="3">
    <location>
        <begin position="131"/>
        <end position="227"/>
    </location>
</feature>
<feature type="region of interest" description="Disordered" evidence="1">
    <location>
        <begin position="592"/>
        <end position="657"/>
    </location>
</feature>
<dbReference type="PANTHER" id="PTHR47185">
    <property type="entry name" value="PX DOMAIN-CONTAINING PROTEIN YPR097W"/>
    <property type="match status" value="1"/>
</dbReference>
<evidence type="ECO:0008006" key="6">
    <source>
        <dbReference type="Google" id="ProtNLM"/>
    </source>
</evidence>
<name>A0A2S5BCI9_9BASI</name>
<gene>
    <name evidence="4" type="ORF">BMF94_2250</name>
</gene>
<dbReference type="Pfam" id="PF12828">
    <property type="entry name" value="PXB"/>
    <property type="match status" value="1"/>
</dbReference>
<organism evidence="4 5">
    <name type="scientific">Rhodotorula taiwanensis</name>
    <dbReference type="NCBI Taxonomy" id="741276"/>
    <lineage>
        <taxon>Eukaryota</taxon>
        <taxon>Fungi</taxon>
        <taxon>Dikarya</taxon>
        <taxon>Basidiomycota</taxon>
        <taxon>Pucciniomycotina</taxon>
        <taxon>Microbotryomycetes</taxon>
        <taxon>Sporidiobolales</taxon>
        <taxon>Sporidiobolaceae</taxon>
        <taxon>Rhodotorula</taxon>
    </lineage>
</organism>
<feature type="compositionally biased region" description="Polar residues" evidence="1">
    <location>
        <begin position="622"/>
        <end position="633"/>
    </location>
</feature>
<dbReference type="InterPro" id="IPR024555">
    <property type="entry name" value="PX-associated"/>
</dbReference>
<reference evidence="4 5" key="1">
    <citation type="journal article" date="2018" name="Front. Microbiol.">
        <title>Prospects for Fungal Bioremediation of Acidic Radioactive Waste Sites: Characterization and Genome Sequence of Rhodotorula taiwanensis MD1149.</title>
        <authorList>
            <person name="Tkavc R."/>
            <person name="Matrosova V.Y."/>
            <person name="Grichenko O.E."/>
            <person name="Gostincar C."/>
            <person name="Volpe R.P."/>
            <person name="Klimenkova P."/>
            <person name="Gaidamakova E.K."/>
            <person name="Zhou C.E."/>
            <person name="Stewart B.J."/>
            <person name="Lyman M.G."/>
            <person name="Malfatti S.A."/>
            <person name="Rubinfeld B."/>
            <person name="Courtot M."/>
            <person name="Singh J."/>
            <person name="Dalgard C.L."/>
            <person name="Hamilton T."/>
            <person name="Frey K.G."/>
            <person name="Gunde-Cimerman N."/>
            <person name="Dugan L."/>
            <person name="Daly M.J."/>
        </authorList>
    </citation>
    <scope>NUCLEOTIDE SEQUENCE [LARGE SCALE GENOMIC DNA]</scope>
    <source>
        <strain evidence="4 5">MD1149</strain>
    </source>
</reference>
<feature type="compositionally biased region" description="Polar residues" evidence="1">
    <location>
        <begin position="640"/>
        <end position="649"/>
    </location>
</feature>
<dbReference type="OrthoDB" id="71672at2759"/>
<dbReference type="InterPro" id="IPR024554">
    <property type="entry name" value="LEC1-like_C"/>
</dbReference>